<proteinExistence type="predicted"/>
<dbReference type="InterPro" id="IPR034122">
    <property type="entry name" value="Retropepsin-like_bacterial"/>
</dbReference>
<dbReference type="EC" id="3.4.23.-" evidence="1"/>
<dbReference type="GO" id="GO:0016787">
    <property type="term" value="F:hydrolase activity"/>
    <property type="evidence" value="ECO:0007669"/>
    <property type="project" value="UniProtKB-KW"/>
</dbReference>
<dbReference type="Gene3D" id="2.40.70.10">
    <property type="entry name" value="Acid Proteases"/>
    <property type="match status" value="1"/>
</dbReference>
<organism evidence="1 2">
    <name type="scientific">Cyclobacterium jeungdonense</name>
    <dbReference type="NCBI Taxonomy" id="708087"/>
    <lineage>
        <taxon>Bacteria</taxon>
        <taxon>Pseudomonadati</taxon>
        <taxon>Bacteroidota</taxon>
        <taxon>Cytophagia</taxon>
        <taxon>Cytophagales</taxon>
        <taxon>Cyclobacteriaceae</taxon>
        <taxon>Cyclobacterium</taxon>
    </lineage>
</organism>
<dbReference type="Pfam" id="PF13650">
    <property type="entry name" value="Asp_protease_2"/>
    <property type="match status" value="1"/>
</dbReference>
<dbReference type="SUPFAM" id="SSF50630">
    <property type="entry name" value="Acid proteases"/>
    <property type="match status" value="1"/>
</dbReference>
<evidence type="ECO:0000313" key="2">
    <source>
        <dbReference type="Proteomes" id="UP001236663"/>
    </source>
</evidence>
<dbReference type="EMBL" id="JAUFQS010000005">
    <property type="protein sequence ID" value="MDN3687346.1"/>
    <property type="molecule type" value="Genomic_DNA"/>
</dbReference>
<keyword evidence="2" id="KW-1185">Reference proteome</keyword>
<dbReference type="RefSeq" id="WP_163386611.1">
    <property type="nucleotide sequence ID" value="NZ_JAUFQS010000005.1"/>
</dbReference>
<protein>
    <submittedName>
        <fullName evidence="1">Retropepsin-like aspartic protease</fullName>
        <ecNumber evidence="1">3.4.23.-</ecNumber>
    </submittedName>
</protein>
<dbReference type="Proteomes" id="UP001236663">
    <property type="component" value="Unassembled WGS sequence"/>
</dbReference>
<gene>
    <name evidence="1" type="ORF">QWZ15_05875</name>
</gene>
<name>A0ABT8C6M3_9BACT</name>
<dbReference type="CDD" id="cd05483">
    <property type="entry name" value="retropepsin_like_bacteria"/>
    <property type="match status" value="1"/>
</dbReference>
<reference evidence="2" key="1">
    <citation type="journal article" date="2019" name="Int. J. Syst. Evol. Microbiol.">
        <title>The Global Catalogue of Microorganisms (GCM) 10K type strain sequencing project: providing services to taxonomists for standard genome sequencing and annotation.</title>
        <authorList>
            <consortium name="The Broad Institute Genomics Platform"/>
            <consortium name="The Broad Institute Genome Sequencing Center for Infectious Disease"/>
            <person name="Wu L."/>
            <person name="Ma J."/>
        </authorList>
    </citation>
    <scope>NUCLEOTIDE SEQUENCE [LARGE SCALE GENOMIC DNA]</scope>
    <source>
        <strain evidence="2">CECT 7706</strain>
    </source>
</reference>
<sequence length="414" mass="46759">MKLSTIIIFGIFMSLAQTGKCQEKIPPTSVHVSNNDSKHTNEYLENRILGSELNTPSLARFLITAQYDRFIEKGLEFIQSNSIKKEEKETILNTIISIHSLRYEYQDISDLREEYHLDKYNLSLNWNEIDFFKQYTTKVELEKTLPIKLPLKWSIAKTPMVEVEIDGQKFSFWLDIGASGSVISSTVANKINAIESNVKITESAGSTDNVFSVKPAIIQNLAIGEITLKNLPVAIIDIKELTLAPGITIDGIIGLPFLFDYTTTIDNEKSILTLSRNEKYIPTQKNFFWIGYPILELHLLNGNKTYWGFDTGAGTSRIKDGLLQKLDSTYQIKPIQIKESGVGGLTDKFQSFMLPDFTIFCKDIPIVFKNIKSTTPEGVRTELIDADGKIGSDVVYHSKGVKFSFNQGFFKFIE</sequence>
<keyword evidence="1" id="KW-0378">Hydrolase</keyword>
<evidence type="ECO:0000313" key="1">
    <source>
        <dbReference type="EMBL" id="MDN3687346.1"/>
    </source>
</evidence>
<comment type="caution">
    <text evidence="1">The sequence shown here is derived from an EMBL/GenBank/DDBJ whole genome shotgun (WGS) entry which is preliminary data.</text>
</comment>
<dbReference type="InterPro" id="IPR021109">
    <property type="entry name" value="Peptidase_aspartic_dom_sf"/>
</dbReference>
<accession>A0ABT8C6M3</accession>